<dbReference type="AlphaFoldDB" id="A0A2P2C9U0"/>
<dbReference type="PANTHER" id="PTHR43329">
    <property type="entry name" value="EPOXIDE HYDROLASE"/>
    <property type="match status" value="1"/>
</dbReference>
<dbReference type="SUPFAM" id="SSF53474">
    <property type="entry name" value="alpha/beta-Hydrolases"/>
    <property type="match status" value="1"/>
</dbReference>
<proteinExistence type="predicted"/>
<reference evidence="3" key="1">
    <citation type="submission" date="2015-08" db="EMBL/GenBank/DDBJ databases">
        <authorList>
            <person name="Babu N.S."/>
            <person name="Beckwith C.J."/>
            <person name="Beseler K.G."/>
            <person name="Brison A."/>
            <person name="Carone J.V."/>
            <person name="Caskin T.P."/>
            <person name="Diamond M."/>
            <person name="Durham M.E."/>
            <person name="Foxe J.M."/>
            <person name="Go M."/>
            <person name="Henderson B.A."/>
            <person name="Jones I.B."/>
            <person name="McGettigan J.A."/>
            <person name="Micheletti S.J."/>
            <person name="Nasrallah M.E."/>
            <person name="Ortiz D."/>
            <person name="Piller C.R."/>
            <person name="Privatt S.R."/>
            <person name="Schneider S.L."/>
            <person name="Sharp S."/>
            <person name="Smith T.C."/>
            <person name="Stanton J.D."/>
            <person name="Ullery H.E."/>
            <person name="Wilson R.J."/>
            <person name="Serrano M.G."/>
            <person name="Buck G."/>
            <person name="Lee V."/>
            <person name="Wang Y."/>
            <person name="Carvalho R."/>
            <person name="Voegtly L."/>
            <person name="Shi R."/>
            <person name="Duckworth R."/>
            <person name="Johnson A."/>
            <person name="Loviza R."/>
            <person name="Walstead R."/>
            <person name="Shah Z."/>
            <person name="Kiflezghi M."/>
            <person name="Wade K."/>
            <person name="Ball S.L."/>
            <person name="Bradley K.W."/>
            <person name="Asai D.J."/>
            <person name="Bowman C.A."/>
            <person name="Russell D.A."/>
            <person name="Pope W.H."/>
            <person name="Jacobs-Sera D."/>
            <person name="Hendrix R.W."/>
            <person name="Hatfull G.F."/>
        </authorList>
    </citation>
    <scope>NUCLEOTIDE SEQUENCE</scope>
</reference>
<keyword evidence="1 3" id="KW-0378">Hydrolase</keyword>
<dbReference type="GO" id="GO:0016787">
    <property type="term" value="F:hydrolase activity"/>
    <property type="evidence" value="ECO:0007669"/>
    <property type="project" value="UniProtKB-KW"/>
</dbReference>
<gene>
    <name evidence="3" type="ORF">NOCA1160039</name>
</gene>
<evidence type="ECO:0000256" key="1">
    <source>
        <dbReference type="ARBA" id="ARBA00022801"/>
    </source>
</evidence>
<dbReference type="Gene3D" id="3.40.50.1820">
    <property type="entry name" value="alpha/beta hydrolase"/>
    <property type="match status" value="1"/>
</dbReference>
<dbReference type="EMBL" id="CZKB01000008">
    <property type="protein sequence ID" value="CUR58749.1"/>
    <property type="molecule type" value="Genomic_DNA"/>
</dbReference>
<dbReference type="InterPro" id="IPR000073">
    <property type="entry name" value="AB_hydrolase_1"/>
</dbReference>
<dbReference type="Pfam" id="PF00561">
    <property type="entry name" value="Abhydrolase_1"/>
    <property type="match status" value="1"/>
</dbReference>
<accession>A0A2P2C9U0</accession>
<sequence>MVVENVISRAATRGGITHNTAEVNGTTLHYVTAGDDGSPILLVHGFPETWCTFRALIPLLAERHRVFAADLRGFGDSGRESPLSSVTVAEDLAQLVAHLALGPVHLAAQDIGGGAAFRFASQHPDLVASFTAIEMGLAGFGLEAFADVKNGGSWHIGAFATPGIAQMLLAGHERQFLTGWYQAMTAQADSVTDQDLDELVRTYSRPNGWQGAAGLYGSMLAEGEELRELAASAPIAAPALAIGGGGGTFTFSTLSQVTTAEPEGVQIDGVGHHVALEAPDRLAHAMNTFFESVDGRAVPGQTA</sequence>
<evidence type="ECO:0000259" key="2">
    <source>
        <dbReference type="Pfam" id="PF00561"/>
    </source>
</evidence>
<dbReference type="InterPro" id="IPR000639">
    <property type="entry name" value="Epox_hydrolase-like"/>
</dbReference>
<dbReference type="InterPro" id="IPR029058">
    <property type="entry name" value="AB_hydrolase_fold"/>
</dbReference>
<protein>
    <submittedName>
        <fullName evidence="3">Alpha/beta hydrolase fold protein</fullName>
    </submittedName>
</protein>
<dbReference type="PRINTS" id="PR00412">
    <property type="entry name" value="EPOXHYDRLASE"/>
</dbReference>
<name>A0A2P2C9U0_9ZZZZ</name>
<feature type="domain" description="AB hydrolase-1" evidence="2">
    <location>
        <begin position="39"/>
        <end position="134"/>
    </location>
</feature>
<evidence type="ECO:0000313" key="3">
    <source>
        <dbReference type="EMBL" id="CUR58749.1"/>
    </source>
</evidence>
<organism evidence="3">
    <name type="scientific">metagenome</name>
    <dbReference type="NCBI Taxonomy" id="256318"/>
    <lineage>
        <taxon>unclassified sequences</taxon>
        <taxon>metagenomes</taxon>
    </lineage>
</organism>